<evidence type="ECO:0000313" key="6">
    <source>
        <dbReference type="Proteomes" id="UP000284662"/>
    </source>
</evidence>
<reference evidence="5 6" key="1">
    <citation type="submission" date="2018-08" db="EMBL/GenBank/DDBJ databases">
        <title>A genome reference for cultivated species of the human gut microbiota.</title>
        <authorList>
            <person name="Zou Y."/>
            <person name="Xue W."/>
            <person name="Luo G."/>
        </authorList>
    </citation>
    <scope>NUCLEOTIDE SEQUENCE [LARGE SCALE GENOMIC DNA]</scope>
    <source>
        <strain evidence="5 6">AF29-2</strain>
    </source>
</reference>
<keyword evidence="2" id="KW-0238">DNA-binding</keyword>
<protein>
    <submittedName>
        <fullName evidence="5">Transcriptional regulator</fullName>
    </submittedName>
</protein>
<evidence type="ECO:0000256" key="1">
    <source>
        <dbReference type="ARBA" id="ARBA00023015"/>
    </source>
</evidence>
<evidence type="ECO:0000313" key="5">
    <source>
        <dbReference type="EMBL" id="RGQ04861.1"/>
    </source>
</evidence>
<sequence length="103" mass="11809">MEKELLPCDVAVSLQIFGTKTKILVVKELLKGTKRFSELNRAIPCTQKVLTSNLRELEKDKIISRKVYAVVPPKVEYSLTEIGKTIEPIINLMNKWGAYYRNL</sequence>
<dbReference type="EMBL" id="QRST01000012">
    <property type="protein sequence ID" value="RGQ04861.1"/>
    <property type="molecule type" value="Genomic_DNA"/>
</dbReference>
<dbReference type="GO" id="GO:0003677">
    <property type="term" value="F:DNA binding"/>
    <property type="evidence" value="ECO:0007669"/>
    <property type="project" value="UniProtKB-KW"/>
</dbReference>
<dbReference type="Pfam" id="PF01638">
    <property type="entry name" value="HxlR"/>
    <property type="match status" value="1"/>
</dbReference>
<dbReference type="Proteomes" id="UP000284662">
    <property type="component" value="Unassembled WGS sequence"/>
</dbReference>
<dbReference type="InterPro" id="IPR036390">
    <property type="entry name" value="WH_DNA-bd_sf"/>
</dbReference>
<accession>A0A411ZPT6</accession>
<dbReference type="AlphaFoldDB" id="A0A411ZPT6"/>
<dbReference type="PROSITE" id="PS51118">
    <property type="entry name" value="HTH_HXLR"/>
    <property type="match status" value="1"/>
</dbReference>
<keyword evidence="3" id="KW-0804">Transcription</keyword>
<gene>
    <name evidence="5" type="ORF">DWZ11_07170</name>
</gene>
<keyword evidence="1" id="KW-0805">Transcription regulation</keyword>
<dbReference type="SUPFAM" id="SSF46785">
    <property type="entry name" value="Winged helix' DNA-binding domain"/>
    <property type="match status" value="1"/>
</dbReference>
<evidence type="ECO:0000256" key="3">
    <source>
        <dbReference type="ARBA" id="ARBA00023163"/>
    </source>
</evidence>
<dbReference type="InterPro" id="IPR036388">
    <property type="entry name" value="WH-like_DNA-bd_sf"/>
</dbReference>
<dbReference type="PANTHER" id="PTHR33204">
    <property type="entry name" value="TRANSCRIPTIONAL REGULATOR, MARR FAMILY"/>
    <property type="match status" value="1"/>
</dbReference>
<dbReference type="RefSeq" id="WP_117976564.1">
    <property type="nucleotide sequence ID" value="NZ_QRST01000012.1"/>
</dbReference>
<organism evidence="5 6">
    <name type="scientific">Megamonas rupellensis</name>
    <dbReference type="NCBI Taxonomy" id="491921"/>
    <lineage>
        <taxon>Bacteria</taxon>
        <taxon>Bacillati</taxon>
        <taxon>Bacillota</taxon>
        <taxon>Negativicutes</taxon>
        <taxon>Selenomonadales</taxon>
        <taxon>Selenomonadaceae</taxon>
        <taxon>Megamonas</taxon>
    </lineage>
</organism>
<name>A0A411ZPT6_9FIRM</name>
<dbReference type="InterPro" id="IPR002577">
    <property type="entry name" value="HTH_HxlR"/>
</dbReference>
<proteinExistence type="predicted"/>
<evidence type="ECO:0000256" key="2">
    <source>
        <dbReference type="ARBA" id="ARBA00023125"/>
    </source>
</evidence>
<evidence type="ECO:0000259" key="4">
    <source>
        <dbReference type="PROSITE" id="PS51118"/>
    </source>
</evidence>
<comment type="caution">
    <text evidence="5">The sequence shown here is derived from an EMBL/GenBank/DDBJ whole genome shotgun (WGS) entry which is preliminary data.</text>
</comment>
<dbReference type="Gene3D" id="1.10.10.10">
    <property type="entry name" value="Winged helix-like DNA-binding domain superfamily/Winged helix DNA-binding domain"/>
    <property type="match status" value="1"/>
</dbReference>
<feature type="domain" description="HTH hxlR-type" evidence="4">
    <location>
        <begin position="8"/>
        <end position="103"/>
    </location>
</feature>